<reference evidence="1" key="1">
    <citation type="journal article" date="2020" name="Nature">
        <title>Giant virus diversity and host interactions through global metagenomics.</title>
        <authorList>
            <person name="Schulz F."/>
            <person name="Roux S."/>
            <person name="Paez-Espino D."/>
            <person name="Jungbluth S."/>
            <person name="Walsh D.A."/>
            <person name="Denef V.J."/>
            <person name="McMahon K.D."/>
            <person name="Konstantinidis K.T."/>
            <person name="Eloe-Fadrosh E.A."/>
            <person name="Kyrpides N.C."/>
            <person name="Woyke T."/>
        </authorList>
    </citation>
    <scope>NUCLEOTIDE SEQUENCE</scope>
    <source>
        <strain evidence="1">GVMAG-M-3300020187-37</strain>
    </source>
</reference>
<organism evidence="1">
    <name type="scientific">viral metagenome</name>
    <dbReference type="NCBI Taxonomy" id="1070528"/>
    <lineage>
        <taxon>unclassified sequences</taxon>
        <taxon>metagenomes</taxon>
        <taxon>organismal metagenomes</taxon>
    </lineage>
</organism>
<sequence>MDNILVKCPNCEDMIIINKNDFNCKIFRHGVYKKDNKQIDPHLNKDECDRLFKEELIYGCGKPFKLLVEKDKYGTVKCDYI</sequence>
<dbReference type="EMBL" id="MN739348">
    <property type="protein sequence ID" value="QHS99833.1"/>
    <property type="molecule type" value="Genomic_DNA"/>
</dbReference>
<proteinExistence type="predicted"/>
<name>A0A6C0C8K1_9ZZZZ</name>
<protein>
    <submittedName>
        <fullName evidence="1">Uncharacterized protein</fullName>
    </submittedName>
</protein>
<dbReference type="AlphaFoldDB" id="A0A6C0C8K1"/>
<accession>A0A6C0C8K1</accession>
<evidence type="ECO:0000313" key="1">
    <source>
        <dbReference type="EMBL" id="QHS99833.1"/>
    </source>
</evidence>